<dbReference type="Proteomes" id="UP000232323">
    <property type="component" value="Unassembled WGS sequence"/>
</dbReference>
<dbReference type="Gene3D" id="1.10.340.70">
    <property type="match status" value="1"/>
</dbReference>
<dbReference type="SUPFAM" id="SSF54160">
    <property type="entry name" value="Chromo domain-like"/>
    <property type="match status" value="1"/>
</dbReference>
<dbReference type="InterPro" id="IPR056924">
    <property type="entry name" value="SH3_Tf2-1"/>
</dbReference>
<keyword evidence="2" id="KW-0479">Metal-binding</keyword>
<evidence type="ECO:0000313" key="14">
    <source>
        <dbReference type="EMBL" id="GAX85929.1"/>
    </source>
</evidence>
<dbReference type="GO" id="GO:0006310">
    <property type="term" value="P:DNA recombination"/>
    <property type="evidence" value="ECO:0007669"/>
    <property type="project" value="UniProtKB-KW"/>
</dbReference>
<dbReference type="AlphaFoldDB" id="A0A250XSJ2"/>
<dbReference type="GO" id="GO:0003677">
    <property type="term" value="F:DNA binding"/>
    <property type="evidence" value="ECO:0007669"/>
    <property type="project" value="UniProtKB-KW"/>
</dbReference>
<keyword evidence="8" id="KW-0239">DNA-directed DNA polymerase</keyword>
<reference evidence="14 15" key="1">
    <citation type="submission" date="2017-08" db="EMBL/GenBank/DDBJ databases">
        <title>Acidophilic green algal genome provides insights into adaptation to an acidic environment.</title>
        <authorList>
            <person name="Hirooka S."/>
            <person name="Hirose Y."/>
            <person name="Kanesaki Y."/>
            <person name="Higuchi S."/>
            <person name="Fujiwara T."/>
            <person name="Onuma R."/>
            <person name="Era A."/>
            <person name="Ohbayashi R."/>
            <person name="Uzuka A."/>
            <person name="Nozaki H."/>
            <person name="Yoshikawa H."/>
            <person name="Miyagishima S.Y."/>
        </authorList>
    </citation>
    <scope>NUCLEOTIDE SEQUENCE [LARGE SCALE GENOMIC DNA]</scope>
    <source>
        <strain evidence="14 15">NIES-2499</strain>
    </source>
</reference>
<feature type="domain" description="Integrase catalytic" evidence="13">
    <location>
        <begin position="102"/>
        <end position="215"/>
    </location>
</feature>
<keyword evidence="1" id="KW-0645">Protease</keyword>
<keyword evidence="5" id="KW-0460">Magnesium</keyword>
<evidence type="ECO:0000256" key="11">
    <source>
        <dbReference type="SAM" id="Coils"/>
    </source>
</evidence>
<feature type="domain" description="Chromo" evidence="12">
    <location>
        <begin position="360"/>
        <end position="432"/>
    </location>
</feature>
<keyword evidence="8" id="KW-0808">Transferase</keyword>
<dbReference type="Pfam" id="PF17921">
    <property type="entry name" value="Integrase_H2C2"/>
    <property type="match status" value="1"/>
</dbReference>
<dbReference type="STRING" id="1157962.A0A250XSJ2"/>
<dbReference type="InterPro" id="IPR001584">
    <property type="entry name" value="Integrase_cat-core"/>
</dbReference>
<evidence type="ECO:0000256" key="2">
    <source>
        <dbReference type="ARBA" id="ARBA00022723"/>
    </source>
</evidence>
<comment type="caution">
    <text evidence="14">The sequence shown here is derived from an EMBL/GenBank/DDBJ whole genome shotgun (WGS) entry which is preliminary data.</text>
</comment>
<dbReference type="GO" id="GO:0015074">
    <property type="term" value="P:DNA integration"/>
    <property type="evidence" value="ECO:0007669"/>
    <property type="project" value="UniProtKB-KW"/>
</dbReference>
<dbReference type="PROSITE" id="PS50013">
    <property type="entry name" value="CHROMO_2"/>
    <property type="match status" value="1"/>
</dbReference>
<proteinExistence type="predicted"/>
<keyword evidence="10" id="KW-0233">DNA recombination</keyword>
<sequence>MRGSRHDFQILDDLLYKGSLLYIPQCDLRQKLMHEAHDAPLSGHLGRDKTLARLSRAFYWPRMHHMVEQYCRTCPSCQAIKPSHQAKMGLLQPLPIPKQAVTAEGTAELFFNNIFKRFGMPESIISDRDPRFTSQFWQSLHKLTGTKLNMSTANHPQTDGQTENANRTVEDMIRAYVSPYHDDWDEHLTSCEFAYNDSEHASHRFTPFYLAHGHHPRVPLTMLVPRDTESTSEPAHAFVKRVRRERERAIEALKQAQDRMARNANKHRREHTFQVDDKVWLAASHALTAKRKLQPRYYGPFRVTKVVSDVAYKLELPPHFKIHPVIHISHLKANQDGSQDFPSRPEYKSPPPAIIVGVGETAEEYFSVGAIRNHKYVGKGRNRQRKFWIQWEGYGEQDNTWKSERDLRIDMEDHLVDSLISDYVQRTGAKFE</sequence>
<dbReference type="SUPFAM" id="SSF53098">
    <property type="entry name" value="Ribonuclease H-like"/>
    <property type="match status" value="1"/>
</dbReference>
<evidence type="ECO:0000256" key="7">
    <source>
        <dbReference type="ARBA" id="ARBA00022918"/>
    </source>
</evidence>
<dbReference type="FunFam" id="1.10.340.70:FF:000001">
    <property type="entry name" value="Retrovirus-related Pol polyprotein from transposon gypsy-like Protein"/>
    <property type="match status" value="1"/>
</dbReference>
<dbReference type="GO" id="GO:0006508">
    <property type="term" value="P:proteolysis"/>
    <property type="evidence" value="ECO:0007669"/>
    <property type="project" value="UniProtKB-KW"/>
</dbReference>
<dbReference type="PANTHER" id="PTHR37984:SF5">
    <property type="entry name" value="PROTEIN NYNRIN-LIKE"/>
    <property type="match status" value="1"/>
</dbReference>
<dbReference type="Gene3D" id="2.30.30.850">
    <property type="match status" value="1"/>
</dbReference>
<evidence type="ECO:0000256" key="5">
    <source>
        <dbReference type="ARBA" id="ARBA00022842"/>
    </source>
</evidence>
<protein>
    <recommendedName>
        <fullName evidence="16">Integrase catalytic domain-containing protein</fullName>
    </recommendedName>
</protein>
<organism evidence="14 15">
    <name type="scientific">Chlamydomonas eustigma</name>
    <dbReference type="NCBI Taxonomy" id="1157962"/>
    <lineage>
        <taxon>Eukaryota</taxon>
        <taxon>Viridiplantae</taxon>
        <taxon>Chlorophyta</taxon>
        <taxon>core chlorophytes</taxon>
        <taxon>Chlorophyceae</taxon>
        <taxon>CS clade</taxon>
        <taxon>Chlamydomonadales</taxon>
        <taxon>Chlamydomonadaceae</taxon>
        <taxon>Chlamydomonas</taxon>
    </lineage>
</organism>
<evidence type="ECO:0008006" key="16">
    <source>
        <dbReference type="Google" id="ProtNLM"/>
    </source>
</evidence>
<dbReference type="GO" id="GO:0003964">
    <property type="term" value="F:RNA-directed DNA polymerase activity"/>
    <property type="evidence" value="ECO:0007669"/>
    <property type="project" value="UniProtKB-KW"/>
</dbReference>
<keyword evidence="7" id="KW-0695">RNA-directed DNA polymerase</keyword>
<keyword evidence="11" id="KW-0175">Coiled coil</keyword>
<dbReference type="InterPro" id="IPR050951">
    <property type="entry name" value="Retrovirus_Pol_polyprotein"/>
</dbReference>
<dbReference type="Pfam" id="PF24626">
    <property type="entry name" value="SH3_Tf2-1"/>
    <property type="match status" value="1"/>
</dbReference>
<gene>
    <name evidence="14" type="ORF">CEUSTIGMA_g13345.t1</name>
</gene>
<evidence type="ECO:0000259" key="12">
    <source>
        <dbReference type="PROSITE" id="PS50013"/>
    </source>
</evidence>
<keyword evidence="3" id="KW-0064">Aspartyl protease</keyword>
<dbReference type="InterPro" id="IPR012337">
    <property type="entry name" value="RNaseH-like_sf"/>
</dbReference>
<dbReference type="Gene3D" id="2.40.50.40">
    <property type="match status" value="1"/>
</dbReference>
<keyword evidence="8" id="KW-0548">Nucleotidyltransferase</keyword>
<dbReference type="Gene3D" id="3.30.420.10">
    <property type="entry name" value="Ribonuclease H-like superfamily/Ribonuclease H"/>
    <property type="match status" value="1"/>
</dbReference>
<keyword evidence="15" id="KW-1185">Reference proteome</keyword>
<evidence type="ECO:0000259" key="13">
    <source>
        <dbReference type="PROSITE" id="PS50994"/>
    </source>
</evidence>
<dbReference type="InterPro" id="IPR000953">
    <property type="entry name" value="Chromo/chromo_shadow_dom"/>
</dbReference>
<dbReference type="GO" id="GO:0004190">
    <property type="term" value="F:aspartic-type endopeptidase activity"/>
    <property type="evidence" value="ECO:0007669"/>
    <property type="project" value="UniProtKB-KW"/>
</dbReference>
<evidence type="ECO:0000313" key="15">
    <source>
        <dbReference type="Proteomes" id="UP000232323"/>
    </source>
</evidence>
<dbReference type="PANTHER" id="PTHR37984">
    <property type="entry name" value="PROTEIN CBG26694"/>
    <property type="match status" value="1"/>
</dbReference>
<accession>A0A250XSJ2</accession>
<evidence type="ECO:0000256" key="10">
    <source>
        <dbReference type="ARBA" id="ARBA00023172"/>
    </source>
</evidence>
<dbReference type="InterPro" id="IPR041588">
    <property type="entry name" value="Integrase_H2C2"/>
</dbReference>
<dbReference type="InterPro" id="IPR016197">
    <property type="entry name" value="Chromo-like_dom_sf"/>
</dbReference>
<dbReference type="InterPro" id="IPR036397">
    <property type="entry name" value="RNaseH_sf"/>
</dbReference>
<evidence type="ECO:0000256" key="1">
    <source>
        <dbReference type="ARBA" id="ARBA00022670"/>
    </source>
</evidence>
<dbReference type="OrthoDB" id="538476at2759"/>
<evidence type="ECO:0000256" key="9">
    <source>
        <dbReference type="ARBA" id="ARBA00023125"/>
    </source>
</evidence>
<dbReference type="PROSITE" id="PS50994">
    <property type="entry name" value="INTEGRASE"/>
    <property type="match status" value="1"/>
</dbReference>
<evidence type="ECO:0000256" key="8">
    <source>
        <dbReference type="ARBA" id="ARBA00022932"/>
    </source>
</evidence>
<feature type="coiled-coil region" evidence="11">
    <location>
        <begin position="239"/>
        <end position="270"/>
    </location>
</feature>
<keyword evidence="6" id="KW-0229">DNA integration</keyword>
<keyword evidence="9" id="KW-0238">DNA-binding</keyword>
<name>A0A250XSJ2_9CHLO</name>
<dbReference type="GO" id="GO:0003887">
    <property type="term" value="F:DNA-directed DNA polymerase activity"/>
    <property type="evidence" value="ECO:0007669"/>
    <property type="project" value="UniProtKB-KW"/>
</dbReference>
<dbReference type="GO" id="GO:0046872">
    <property type="term" value="F:metal ion binding"/>
    <property type="evidence" value="ECO:0007669"/>
    <property type="project" value="UniProtKB-KW"/>
</dbReference>
<evidence type="ECO:0000256" key="4">
    <source>
        <dbReference type="ARBA" id="ARBA00022801"/>
    </source>
</evidence>
<dbReference type="EMBL" id="BEGY01000204">
    <property type="protein sequence ID" value="GAX85929.1"/>
    <property type="molecule type" value="Genomic_DNA"/>
</dbReference>
<keyword evidence="4" id="KW-0378">Hydrolase</keyword>
<evidence type="ECO:0000256" key="3">
    <source>
        <dbReference type="ARBA" id="ARBA00022750"/>
    </source>
</evidence>
<evidence type="ECO:0000256" key="6">
    <source>
        <dbReference type="ARBA" id="ARBA00022908"/>
    </source>
</evidence>